<dbReference type="PANTHER" id="PTHR34504:SF2">
    <property type="entry name" value="UPF0150 PROTEIN SSL0259"/>
    <property type="match status" value="1"/>
</dbReference>
<dbReference type="Gene3D" id="1.10.1220.10">
    <property type="entry name" value="Met repressor-like"/>
    <property type="match status" value="1"/>
</dbReference>
<dbReference type="Gene3D" id="3.30.160.250">
    <property type="match status" value="1"/>
</dbReference>
<dbReference type="SUPFAM" id="SSF47598">
    <property type="entry name" value="Ribbon-helix-helix"/>
    <property type="match status" value="1"/>
</dbReference>
<evidence type="ECO:0000259" key="1">
    <source>
        <dbReference type="Pfam" id="PF15919"/>
    </source>
</evidence>
<dbReference type="InterPro" id="IPR051404">
    <property type="entry name" value="TA_system_antitoxin"/>
</dbReference>
<name>A0ABS9DR09_9PROT</name>
<feature type="domain" description="HicB-like antitoxin of toxin-antitoxin system" evidence="1">
    <location>
        <begin position="5"/>
        <end position="123"/>
    </location>
</feature>
<proteinExistence type="predicted"/>
<dbReference type="Pfam" id="PF15919">
    <property type="entry name" value="HicB_lk_antitox"/>
    <property type="match status" value="1"/>
</dbReference>
<comment type="caution">
    <text evidence="2">The sequence shown here is derived from an EMBL/GenBank/DDBJ whole genome shotgun (WGS) entry which is preliminary data.</text>
</comment>
<dbReference type="InterPro" id="IPR013321">
    <property type="entry name" value="Arc_rbn_hlx_hlx"/>
</dbReference>
<evidence type="ECO:0000313" key="3">
    <source>
        <dbReference type="Proteomes" id="UP001521209"/>
    </source>
</evidence>
<evidence type="ECO:0000313" key="2">
    <source>
        <dbReference type="EMBL" id="MCF3945178.1"/>
    </source>
</evidence>
<dbReference type="Proteomes" id="UP001521209">
    <property type="component" value="Unassembled WGS sequence"/>
</dbReference>
<dbReference type="InterPro" id="IPR035069">
    <property type="entry name" value="TTHA1013/TTHA0281-like"/>
</dbReference>
<dbReference type="PANTHER" id="PTHR34504">
    <property type="entry name" value="ANTITOXIN HICB"/>
    <property type="match status" value="1"/>
</dbReference>
<dbReference type="SUPFAM" id="SSF143100">
    <property type="entry name" value="TTHA1013/TTHA0281-like"/>
    <property type="match status" value="1"/>
</dbReference>
<accession>A0ABS9DR09</accession>
<dbReference type="CDD" id="cd22231">
    <property type="entry name" value="RHH_NikR_HicB-like"/>
    <property type="match status" value="1"/>
</dbReference>
<reference evidence="2 3" key="1">
    <citation type="submission" date="2022-01" db="EMBL/GenBank/DDBJ databases">
        <authorList>
            <person name="Won M."/>
            <person name="Kim S.-J."/>
            <person name="Kwon S.-W."/>
        </authorList>
    </citation>
    <scope>NUCLEOTIDE SEQUENCE [LARGE SCALE GENOMIC DNA]</scope>
    <source>
        <strain evidence="2 3">KCTC 23505</strain>
    </source>
</reference>
<protein>
    <submittedName>
        <fullName evidence="2">Type II toxin-antitoxin system HicB family antitoxin</fullName>
    </submittedName>
</protein>
<keyword evidence="3" id="KW-1185">Reference proteome</keyword>
<dbReference type="RefSeq" id="WP_235702418.1">
    <property type="nucleotide sequence ID" value="NZ_JAKGBZ010000001.1"/>
</dbReference>
<organism evidence="2 3">
    <name type="scientific">Acidiphilium iwatense</name>
    <dbReference type="NCBI Taxonomy" id="768198"/>
    <lineage>
        <taxon>Bacteria</taxon>
        <taxon>Pseudomonadati</taxon>
        <taxon>Pseudomonadota</taxon>
        <taxon>Alphaproteobacteria</taxon>
        <taxon>Acetobacterales</taxon>
        <taxon>Acidocellaceae</taxon>
        <taxon>Acidiphilium</taxon>
    </lineage>
</organism>
<sequence>MIRYYPAVIEKGTEGYGVIFPDLPGCVSAGDTVQEAARNAEEALATWLDLSTEHGDAIPEPGNLDTTPDWLGDIDIAARILVRCETKSRSVRVNITLPEDLLQAVDRYAERHGFSRSGVLAQAVRERIRA</sequence>
<gene>
    <name evidence="2" type="ORF">L2A60_00570</name>
</gene>
<dbReference type="InterPro" id="IPR010985">
    <property type="entry name" value="Ribbon_hlx_hlx"/>
</dbReference>
<dbReference type="InterPro" id="IPR031807">
    <property type="entry name" value="HicB-like"/>
</dbReference>
<dbReference type="EMBL" id="JAKGBZ010000001">
    <property type="protein sequence ID" value="MCF3945178.1"/>
    <property type="molecule type" value="Genomic_DNA"/>
</dbReference>